<dbReference type="Proteomes" id="UP000230750">
    <property type="component" value="Unassembled WGS sequence"/>
</dbReference>
<dbReference type="Pfam" id="PF00008">
    <property type="entry name" value="EGF"/>
    <property type="match status" value="3"/>
</dbReference>
<feature type="domain" description="EGF-like" evidence="8">
    <location>
        <begin position="11"/>
        <end position="47"/>
    </location>
</feature>
<keyword evidence="1" id="KW-0217">Developmental protein</keyword>
<organism evidence="9 10">
    <name type="scientific">Stichopus japonicus</name>
    <name type="common">Sea cucumber</name>
    <dbReference type="NCBI Taxonomy" id="307972"/>
    <lineage>
        <taxon>Eukaryota</taxon>
        <taxon>Metazoa</taxon>
        <taxon>Echinodermata</taxon>
        <taxon>Eleutherozoa</taxon>
        <taxon>Echinozoa</taxon>
        <taxon>Holothuroidea</taxon>
        <taxon>Aspidochirotacea</taxon>
        <taxon>Aspidochirotida</taxon>
        <taxon>Stichopodidae</taxon>
        <taxon>Apostichopus</taxon>
    </lineage>
</organism>
<feature type="disulfide bond" evidence="7">
    <location>
        <begin position="211"/>
        <end position="220"/>
    </location>
</feature>
<keyword evidence="2 7" id="KW-0245">EGF-like domain</keyword>
<dbReference type="EMBL" id="MRZV01000211">
    <property type="protein sequence ID" value="PIK55548.1"/>
    <property type="molecule type" value="Genomic_DNA"/>
</dbReference>
<feature type="domain" description="EGF-like" evidence="8">
    <location>
        <begin position="146"/>
        <end position="183"/>
    </location>
</feature>
<feature type="disulfide bond" evidence="7">
    <location>
        <begin position="173"/>
        <end position="182"/>
    </location>
</feature>
<feature type="disulfide bond" evidence="7">
    <location>
        <begin position="134"/>
        <end position="143"/>
    </location>
</feature>
<reference evidence="9 10" key="1">
    <citation type="journal article" date="2017" name="PLoS Biol.">
        <title>The sea cucumber genome provides insights into morphological evolution and visceral regeneration.</title>
        <authorList>
            <person name="Zhang X."/>
            <person name="Sun L."/>
            <person name="Yuan J."/>
            <person name="Sun Y."/>
            <person name="Gao Y."/>
            <person name="Zhang L."/>
            <person name="Li S."/>
            <person name="Dai H."/>
            <person name="Hamel J.F."/>
            <person name="Liu C."/>
            <person name="Yu Y."/>
            <person name="Liu S."/>
            <person name="Lin W."/>
            <person name="Guo K."/>
            <person name="Jin S."/>
            <person name="Xu P."/>
            <person name="Storey K.B."/>
            <person name="Huan P."/>
            <person name="Zhang T."/>
            <person name="Zhou Y."/>
            <person name="Zhang J."/>
            <person name="Lin C."/>
            <person name="Li X."/>
            <person name="Xing L."/>
            <person name="Huo D."/>
            <person name="Sun M."/>
            <person name="Wang L."/>
            <person name="Mercier A."/>
            <person name="Li F."/>
            <person name="Yang H."/>
            <person name="Xiang J."/>
        </authorList>
    </citation>
    <scope>NUCLEOTIDE SEQUENCE [LARGE SCALE GENOMIC DNA]</scope>
    <source>
        <strain evidence="9">Shaxun</strain>
        <tissue evidence="9">Muscle</tissue>
    </source>
</reference>
<comment type="caution">
    <text evidence="7">Lacks conserved residue(s) required for the propagation of feature annotation.</text>
</comment>
<dbReference type="FunFam" id="2.10.25.10:FF:000472">
    <property type="entry name" value="Uncharacterized protein, isoform A"/>
    <property type="match status" value="2"/>
</dbReference>
<evidence type="ECO:0000256" key="4">
    <source>
        <dbReference type="ARBA" id="ARBA00022737"/>
    </source>
</evidence>
<dbReference type="PRINTS" id="PR00010">
    <property type="entry name" value="EGFBLOOD"/>
</dbReference>
<comment type="caution">
    <text evidence="9">The sequence shown here is derived from an EMBL/GenBank/DDBJ whole genome shotgun (WGS) entry which is preliminary data.</text>
</comment>
<evidence type="ECO:0000313" key="10">
    <source>
        <dbReference type="Proteomes" id="UP000230750"/>
    </source>
</evidence>
<evidence type="ECO:0000256" key="6">
    <source>
        <dbReference type="ARBA" id="ARBA00023180"/>
    </source>
</evidence>
<evidence type="ECO:0000256" key="5">
    <source>
        <dbReference type="ARBA" id="ARBA00023157"/>
    </source>
</evidence>
<evidence type="ECO:0000256" key="1">
    <source>
        <dbReference type="ARBA" id="ARBA00022473"/>
    </source>
</evidence>
<evidence type="ECO:0000313" key="9">
    <source>
        <dbReference type="EMBL" id="PIK55548.1"/>
    </source>
</evidence>
<keyword evidence="10" id="KW-1185">Reference proteome</keyword>
<keyword evidence="4" id="KW-0677">Repeat</keyword>
<sequence length="330" mass="36066">MKSYSINCEIDINECLPNPCLNQASCVDAVASYACICQPGYTGTNCEVEIDECEDHRCENGATCIDLLNRYALSGGLLGDIMRREYRRLLGSQLHQRSKLLDGVPAITVTALRRNPCKNGGVCGEDGGIRYCSCLVGFSGSLCEENIDDCIGSARCENGGECIDLVNDYFCECREGFSGDHCEMDGDDCVDEPCYNHATCVDGLASFACLCPPAFSGELCEEFINPCEVQPCRNGGSCTTLVLLQFVNAELDSKLPGDADLKFETSGGADLLFLDGIYEEFDFTFLKLGYWFRATGHAGDFVLFEYTPINATEADLKVYNISHIKVELFG</sequence>
<dbReference type="InterPro" id="IPR000152">
    <property type="entry name" value="EGF-type_Asp/Asn_hydroxyl_site"/>
</dbReference>
<evidence type="ECO:0000259" key="8">
    <source>
        <dbReference type="PROSITE" id="PS50026"/>
    </source>
</evidence>
<accession>A0A2G8L5M7</accession>
<dbReference type="GO" id="GO:0005509">
    <property type="term" value="F:calcium ion binding"/>
    <property type="evidence" value="ECO:0007669"/>
    <property type="project" value="InterPro"/>
</dbReference>
<evidence type="ECO:0000256" key="7">
    <source>
        <dbReference type="PROSITE-ProRule" id="PRU00076"/>
    </source>
</evidence>
<dbReference type="PANTHER" id="PTHR12916:SF10">
    <property type="entry name" value="NEUROGENIC LOCUS NOTCH HOMOLOG PROTEIN 2 PRECURSOR"/>
    <property type="match status" value="1"/>
</dbReference>
<feature type="domain" description="EGF-like" evidence="8">
    <location>
        <begin position="185"/>
        <end position="221"/>
    </location>
</feature>
<dbReference type="OrthoDB" id="430340at2759"/>
<evidence type="ECO:0000256" key="2">
    <source>
        <dbReference type="ARBA" id="ARBA00022536"/>
    </source>
</evidence>
<dbReference type="InterPro" id="IPR018097">
    <property type="entry name" value="EGF_Ca-bd_CS"/>
</dbReference>
<dbReference type="InterPro" id="IPR000742">
    <property type="entry name" value="EGF"/>
</dbReference>
<dbReference type="AlphaFoldDB" id="A0A2G8L5M7"/>
<feature type="domain" description="EGF-like" evidence="8">
    <location>
        <begin position="106"/>
        <end position="144"/>
    </location>
</feature>
<protein>
    <recommendedName>
        <fullName evidence="8">EGF-like domain-containing protein</fullName>
    </recommendedName>
</protein>
<dbReference type="Gene3D" id="2.10.25.10">
    <property type="entry name" value="Laminin"/>
    <property type="match status" value="5"/>
</dbReference>
<dbReference type="FunFam" id="2.10.25.10:FF:000080">
    <property type="entry name" value="Neurogenic locus notch 1"/>
    <property type="match status" value="1"/>
</dbReference>
<dbReference type="PROSITE" id="PS00022">
    <property type="entry name" value="EGF_1"/>
    <property type="match status" value="4"/>
</dbReference>
<name>A0A2G8L5M7_STIJA</name>
<evidence type="ECO:0000256" key="3">
    <source>
        <dbReference type="ARBA" id="ARBA00022729"/>
    </source>
</evidence>
<dbReference type="InterPro" id="IPR001881">
    <property type="entry name" value="EGF-like_Ca-bd_dom"/>
</dbReference>
<gene>
    <name evidence="9" type="ORF">BSL78_07553</name>
</gene>
<feature type="disulfide bond" evidence="7">
    <location>
        <begin position="37"/>
        <end position="46"/>
    </location>
</feature>
<dbReference type="STRING" id="307972.A0A2G8L5M7"/>
<dbReference type="PROSITE" id="PS00010">
    <property type="entry name" value="ASX_HYDROXYL"/>
    <property type="match status" value="3"/>
</dbReference>
<proteinExistence type="predicted"/>
<dbReference type="PROSITE" id="PS01187">
    <property type="entry name" value="EGF_CA"/>
    <property type="match status" value="3"/>
</dbReference>
<dbReference type="PROSITE" id="PS50026">
    <property type="entry name" value="EGF_3"/>
    <property type="match status" value="4"/>
</dbReference>
<dbReference type="PANTHER" id="PTHR12916">
    <property type="entry name" value="CYTOCHROME C OXIDASE POLYPEPTIDE VIC-2"/>
    <property type="match status" value="1"/>
</dbReference>
<dbReference type="CDD" id="cd00054">
    <property type="entry name" value="EGF_CA"/>
    <property type="match status" value="3"/>
</dbReference>
<dbReference type="SMART" id="SM00181">
    <property type="entry name" value="EGF"/>
    <property type="match status" value="4"/>
</dbReference>
<keyword evidence="5 7" id="KW-1015">Disulfide bond</keyword>
<keyword evidence="6" id="KW-0325">Glycoprotein</keyword>
<dbReference type="SMART" id="SM00179">
    <property type="entry name" value="EGF_CA"/>
    <property type="match status" value="3"/>
</dbReference>
<dbReference type="PROSITE" id="PS01186">
    <property type="entry name" value="EGF_2"/>
    <property type="match status" value="3"/>
</dbReference>
<dbReference type="SUPFAM" id="SSF57196">
    <property type="entry name" value="EGF/Laminin"/>
    <property type="match status" value="4"/>
</dbReference>
<keyword evidence="3" id="KW-0732">Signal</keyword>